<proteinExistence type="predicted"/>
<keyword evidence="2" id="KW-1185">Reference proteome</keyword>
<protein>
    <submittedName>
        <fullName evidence="1">Uncharacterized protein</fullName>
    </submittedName>
</protein>
<dbReference type="Proteomes" id="UP001551329">
    <property type="component" value="Unassembled WGS sequence"/>
</dbReference>
<reference evidence="1 2" key="1">
    <citation type="submission" date="2024-06" db="EMBL/GenBank/DDBJ databases">
        <title>The Natural Products Discovery Center: Release of the First 8490 Sequenced Strains for Exploring Actinobacteria Biosynthetic Diversity.</title>
        <authorList>
            <person name="Kalkreuter E."/>
            <person name="Kautsar S.A."/>
            <person name="Yang D."/>
            <person name="Bader C.D."/>
            <person name="Teijaro C.N."/>
            <person name="Fluegel L."/>
            <person name="Davis C.M."/>
            <person name="Simpson J.R."/>
            <person name="Lauterbach L."/>
            <person name="Steele A.D."/>
            <person name="Gui C."/>
            <person name="Meng S."/>
            <person name="Li G."/>
            <person name="Viehrig K."/>
            <person name="Ye F."/>
            <person name="Su P."/>
            <person name="Kiefer A.F."/>
            <person name="Nichols A."/>
            <person name="Cepeda A.J."/>
            <person name="Yan W."/>
            <person name="Fan B."/>
            <person name="Jiang Y."/>
            <person name="Adhikari A."/>
            <person name="Zheng C.-J."/>
            <person name="Schuster L."/>
            <person name="Cowan T.M."/>
            <person name="Smanski M.J."/>
            <person name="Chevrette M.G."/>
            <person name="De Carvalho L.P.S."/>
            <person name="Shen B."/>
        </authorList>
    </citation>
    <scope>NUCLEOTIDE SEQUENCE [LARGE SCALE GENOMIC DNA]</scope>
    <source>
        <strain evidence="1 2">NPDC045974</strain>
    </source>
</reference>
<evidence type="ECO:0000313" key="1">
    <source>
        <dbReference type="EMBL" id="MEU7069795.1"/>
    </source>
</evidence>
<gene>
    <name evidence="1" type="ORF">AB0A88_06540</name>
</gene>
<organism evidence="1 2">
    <name type="scientific">Streptomyces narbonensis</name>
    <dbReference type="NCBI Taxonomy" id="67333"/>
    <lineage>
        <taxon>Bacteria</taxon>
        <taxon>Bacillati</taxon>
        <taxon>Actinomycetota</taxon>
        <taxon>Actinomycetes</taxon>
        <taxon>Kitasatosporales</taxon>
        <taxon>Streptomycetaceae</taxon>
        <taxon>Streptomyces</taxon>
    </lineage>
</organism>
<evidence type="ECO:0000313" key="2">
    <source>
        <dbReference type="Proteomes" id="UP001551329"/>
    </source>
</evidence>
<dbReference type="RefSeq" id="WP_358470529.1">
    <property type="nucleotide sequence ID" value="NZ_JBEZAE010000003.1"/>
</dbReference>
<comment type="caution">
    <text evidence="1">The sequence shown here is derived from an EMBL/GenBank/DDBJ whole genome shotgun (WGS) entry which is preliminary data.</text>
</comment>
<sequence>MPSTQAGPPEIAEPPGHRMLVQRSDDEIAAQPLDDASVAHAGTSVRFPAPWPRGRGTWEVAPDASLAVFAGVHAVRAVEPSGATRGKVRHGCWCGACRETHESYDEYADRQNHRYPESGSVGFSTDGGLVWAHVRGPSSERAS</sequence>
<dbReference type="EMBL" id="JBEZAE010000003">
    <property type="protein sequence ID" value="MEU7069795.1"/>
    <property type="molecule type" value="Genomic_DNA"/>
</dbReference>
<accession>A0ABV3C6S6</accession>
<name>A0ABV3C6S6_9ACTN</name>